<dbReference type="GO" id="GO:0005829">
    <property type="term" value="C:cytosol"/>
    <property type="evidence" value="ECO:0007669"/>
    <property type="project" value="TreeGrafter"/>
</dbReference>
<comment type="similarity">
    <text evidence="1">Belongs to the HipA Ser/Thr kinase family.</text>
</comment>
<dbReference type="RefSeq" id="WP_271283119.1">
    <property type="nucleotide sequence ID" value="NZ_JAMGZK010000051.1"/>
</dbReference>
<proteinExistence type="inferred from homology"/>
<dbReference type="GO" id="GO:0004674">
    <property type="term" value="F:protein serine/threonine kinase activity"/>
    <property type="evidence" value="ECO:0007669"/>
    <property type="project" value="TreeGrafter"/>
</dbReference>
<sequence>MHALNDLLLQGPVSAPELRGQLGVSQATFSRLTRADARVIQFGKARATRYALNRPIKGIATFPLWRVNEQGRAYKFGDVYPCWPQGSCLVKDAEGGWEWFDGLPWYLTDLRPQGFLGRAWGRRFAQQYALPDDIRLWQESDVLYALSRFTGENFGGWLVGEENYQRWFASAEPEVIQEDEKQQKYEQLSQEALAGEIVGSSAGGEQPKFVCIAPTPVLVKFTAPQLTPVSERWCDLLFAEAIALGILAQEGIPAAEATALQGEKGQVFLQVARFDCVGIAGRRAIVSLEATQSEFISATSSWPLAVAKLVNAGVVAPETVAHIERIWAFGRLIGNSDMHAGNLSFYYSRLPLELAPVYDMLPMALAPTGQGVIRQEPCELRFDAGLSRQAWEFALPLAYRFWESLQADVRISAGFRHIASGMIARLDEIRVMVNKMA</sequence>
<dbReference type="EMBL" id="JAMGZK010000051">
    <property type="protein sequence ID" value="MCU6665552.1"/>
    <property type="molecule type" value="Genomic_DNA"/>
</dbReference>
<evidence type="ECO:0000313" key="6">
    <source>
        <dbReference type="Proteomes" id="UP001063816"/>
    </source>
</evidence>
<evidence type="ECO:0000256" key="3">
    <source>
        <dbReference type="ARBA" id="ARBA00022777"/>
    </source>
</evidence>
<accession>A0A9J6Q1I0</accession>
<organism evidence="5 6">
    <name type="scientific">Silvania hatchlandensis</name>
    <dbReference type="NCBI Taxonomy" id="2926469"/>
    <lineage>
        <taxon>Bacteria</taxon>
        <taxon>Pseudomonadati</taxon>
        <taxon>Pseudomonadota</taxon>
        <taxon>Gammaproteobacteria</taxon>
        <taxon>Enterobacterales</taxon>
        <taxon>Enterobacteriaceae</taxon>
        <taxon>Silvania</taxon>
    </lineage>
</organism>
<feature type="domain" description="HipA-like C-terminal" evidence="4">
    <location>
        <begin position="200"/>
        <end position="378"/>
    </location>
</feature>
<name>A0A9J6Q1I0_9ENTR</name>
<gene>
    <name evidence="5" type="primary">yjjJ</name>
    <name evidence="5" type="ORF">M8014_14495</name>
</gene>
<dbReference type="InterPro" id="IPR052028">
    <property type="entry name" value="HipA_Ser/Thr_kinase"/>
</dbReference>
<evidence type="ECO:0000259" key="4">
    <source>
        <dbReference type="Pfam" id="PF07804"/>
    </source>
</evidence>
<dbReference type="PANTHER" id="PTHR37419">
    <property type="entry name" value="SERINE/THREONINE-PROTEIN KINASE TOXIN HIPA"/>
    <property type="match status" value="1"/>
</dbReference>
<comment type="caution">
    <text evidence="5">The sequence shown here is derived from an EMBL/GenBank/DDBJ whole genome shotgun (WGS) entry which is preliminary data.</text>
</comment>
<evidence type="ECO:0000313" key="5">
    <source>
        <dbReference type="EMBL" id="MCU6665552.1"/>
    </source>
</evidence>
<reference evidence="5" key="1">
    <citation type="submission" date="2022-05" db="EMBL/GenBank/DDBJ databases">
        <title>Description of a novel species of Leclercia; Leclercia tamurae and the Proposal for a Novel Genus Silvania gen. nov. Containing Two Novel Species Silvania hatchlandensis sp. nov. and Silvania confinis sp. nov. Isolated from the Rhizosphere of Oak.</title>
        <authorList>
            <person name="Maddock D.W."/>
            <person name="Brady C.L."/>
            <person name="Denman S."/>
            <person name="Arnold D."/>
        </authorList>
    </citation>
    <scope>NUCLEOTIDE SEQUENCE</scope>
    <source>
        <strain evidence="5">H19S6</strain>
    </source>
</reference>
<dbReference type="InterPro" id="IPR012893">
    <property type="entry name" value="HipA-like_C"/>
</dbReference>
<evidence type="ECO:0000256" key="1">
    <source>
        <dbReference type="ARBA" id="ARBA00010164"/>
    </source>
</evidence>
<keyword evidence="2" id="KW-0808">Transferase</keyword>
<dbReference type="AlphaFoldDB" id="A0A9J6Q1I0"/>
<dbReference type="NCBIfam" id="NF007297">
    <property type="entry name" value="PRK09775.1"/>
    <property type="match status" value="1"/>
</dbReference>
<protein>
    <submittedName>
        <fullName evidence="5">Type II toxin-antitoxin system HipA family toxin YjjJ</fullName>
    </submittedName>
</protein>
<dbReference type="Proteomes" id="UP001063816">
    <property type="component" value="Unassembled WGS sequence"/>
</dbReference>
<keyword evidence="6" id="KW-1185">Reference proteome</keyword>
<dbReference type="PANTHER" id="PTHR37419:SF8">
    <property type="entry name" value="TOXIN YJJJ"/>
    <property type="match status" value="1"/>
</dbReference>
<evidence type="ECO:0000256" key="2">
    <source>
        <dbReference type="ARBA" id="ARBA00022679"/>
    </source>
</evidence>
<keyword evidence="3" id="KW-0418">Kinase</keyword>
<dbReference type="Pfam" id="PF07804">
    <property type="entry name" value="HipA_C"/>
    <property type="match status" value="1"/>
</dbReference>